<dbReference type="KEGG" id="cbv:U729_1503"/>
<dbReference type="FunFam" id="3.55.40.20:FF:000001">
    <property type="entry name" value="Superoxide dismutase"/>
    <property type="match status" value="1"/>
</dbReference>
<dbReference type="Pfam" id="PF00081">
    <property type="entry name" value="Sod_Fe_N"/>
    <property type="match status" value="1"/>
</dbReference>
<evidence type="ECO:0000256" key="6">
    <source>
        <dbReference type="RuleBase" id="RU000414"/>
    </source>
</evidence>
<dbReference type="SUPFAM" id="SSF54719">
    <property type="entry name" value="Fe,Mn superoxide dismutase (SOD), C-terminal domain"/>
    <property type="match status" value="1"/>
</dbReference>
<evidence type="ECO:0000256" key="2">
    <source>
        <dbReference type="ARBA" id="ARBA00012682"/>
    </source>
</evidence>
<dbReference type="PROSITE" id="PS00088">
    <property type="entry name" value="SOD_MN"/>
    <property type="match status" value="1"/>
</dbReference>
<sequence length="208" mass="24162">MEQKKFTLKPLPYAYDALEPYIDERTVTIHHDKHQKTYVDNLNKTLEGHEKLQSKSLEDILKHIDKVPKEIRQAVINNGGGVFNHEFYWDSMGPNKGGEPTGELRKAIDCTFGSFEDFKKKLVATSLAQFGSGYGWLVLNKKNKLEIVSTLNQNCPLSNEQTPLLNIDVWEHAYYLKYQNLRVDYLNNIFNLINWDAINERYLKACHK</sequence>
<dbReference type="InterPro" id="IPR019833">
    <property type="entry name" value="Mn/Fe_SOD_BS"/>
</dbReference>
<dbReference type="InterPro" id="IPR019831">
    <property type="entry name" value="Mn/Fe_SOD_N"/>
</dbReference>
<evidence type="ECO:0000259" key="8">
    <source>
        <dbReference type="Pfam" id="PF02777"/>
    </source>
</evidence>
<dbReference type="HOGENOM" id="CLU_031625_0_1_9"/>
<comment type="function">
    <text evidence="6">Destroys radicals which are normally produced within the cells and which are toxic to biological systems.</text>
</comment>
<dbReference type="PIRSF" id="PIRSF000349">
    <property type="entry name" value="SODismutase"/>
    <property type="match status" value="1"/>
</dbReference>
<evidence type="ECO:0000259" key="7">
    <source>
        <dbReference type="Pfam" id="PF00081"/>
    </source>
</evidence>
<dbReference type="eggNOG" id="COG0605">
    <property type="taxonomic scope" value="Bacteria"/>
</dbReference>
<dbReference type="InterPro" id="IPR019832">
    <property type="entry name" value="Mn/Fe_SOD_C"/>
</dbReference>
<dbReference type="GO" id="GO:0004784">
    <property type="term" value="F:superoxide dismutase activity"/>
    <property type="evidence" value="ECO:0007669"/>
    <property type="project" value="UniProtKB-EC"/>
</dbReference>
<comment type="catalytic activity">
    <reaction evidence="6">
        <text>2 superoxide + 2 H(+) = H2O2 + O2</text>
        <dbReference type="Rhea" id="RHEA:20696"/>
        <dbReference type="ChEBI" id="CHEBI:15378"/>
        <dbReference type="ChEBI" id="CHEBI:15379"/>
        <dbReference type="ChEBI" id="CHEBI:16240"/>
        <dbReference type="ChEBI" id="CHEBI:18421"/>
        <dbReference type="EC" id="1.15.1.1"/>
    </reaction>
</comment>
<evidence type="ECO:0000256" key="1">
    <source>
        <dbReference type="ARBA" id="ARBA00008714"/>
    </source>
</evidence>
<dbReference type="InterPro" id="IPR036324">
    <property type="entry name" value="Mn/Fe_SOD_N_sf"/>
</dbReference>
<dbReference type="InterPro" id="IPR001189">
    <property type="entry name" value="Mn/Fe_SOD"/>
</dbReference>
<dbReference type="InterPro" id="IPR036314">
    <property type="entry name" value="SOD_C_sf"/>
</dbReference>
<dbReference type="AlphaFoldDB" id="A0A0A7FYD5"/>
<keyword evidence="3 5" id="KW-0479">Metal-binding</keyword>
<feature type="binding site" evidence="5">
    <location>
        <position position="172"/>
    </location>
    <ligand>
        <name>Mn(2+)</name>
        <dbReference type="ChEBI" id="CHEBI:29035"/>
    </ligand>
</feature>
<dbReference type="PRINTS" id="PR01703">
    <property type="entry name" value="MNSODISMTASE"/>
</dbReference>
<dbReference type="PANTHER" id="PTHR43595:SF2">
    <property type="entry name" value="SMALL RIBOSOMAL SUBUNIT PROTEIN MS42"/>
    <property type="match status" value="1"/>
</dbReference>
<evidence type="ECO:0000256" key="3">
    <source>
        <dbReference type="ARBA" id="ARBA00022723"/>
    </source>
</evidence>
<feature type="binding site" evidence="5">
    <location>
        <position position="168"/>
    </location>
    <ligand>
        <name>Mn(2+)</name>
        <dbReference type="ChEBI" id="CHEBI:29035"/>
    </ligand>
</feature>
<dbReference type="Gene3D" id="3.55.40.20">
    <property type="entry name" value="Iron/manganese superoxide dismutase, C-terminal domain"/>
    <property type="match status" value="1"/>
</dbReference>
<feature type="binding site" evidence="5">
    <location>
        <position position="85"/>
    </location>
    <ligand>
        <name>Mn(2+)</name>
        <dbReference type="ChEBI" id="CHEBI:29035"/>
    </ligand>
</feature>
<dbReference type="GO" id="GO:0005737">
    <property type="term" value="C:cytoplasm"/>
    <property type="evidence" value="ECO:0007669"/>
    <property type="project" value="TreeGrafter"/>
</dbReference>
<organism evidence="9 10">
    <name type="scientific">Clostridium baratii str. Sullivan</name>
    <dbReference type="NCBI Taxonomy" id="1415775"/>
    <lineage>
        <taxon>Bacteria</taxon>
        <taxon>Bacillati</taxon>
        <taxon>Bacillota</taxon>
        <taxon>Clostridia</taxon>
        <taxon>Eubacteriales</taxon>
        <taxon>Clostridiaceae</taxon>
        <taxon>Clostridium</taxon>
    </lineage>
</organism>
<protein>
    <recommendedName>
        <fullName evidence="2 6">Superoxide dismutase</fullName>
        <ecNumber evidence="2 6">1.15.1.1</ecNumber>
    </recommendedName>
</protein>
<keyword evidence="4 6" id="KW-0560">Oxidoreductase</keyword>
<evidence type="ECO:0000313" key="9">
    <source>
        <dbReference type="EMBL" id="AIY83940.1"/>
    </source>
</evidence>
<feature type="binding site" evidence="5">
    <location>
        <position position="30"/>
    </location>
    <ligand>
        <name>Mn(2+)</name>
        <dbReference type="ChEBI" id="CHEBI:29035"/>
    </ligand>
</feature>
<dbReference type="OrthoDB" id="9803125at2"/>
<feature type="domain" description="Manganese/iron superoxide dismutase N-terminal" evidence="7">
    <location>
        <begin position="5"/>
        <end position="92"/>
    </location>
</feature>
<evidence type="ECO:0000256" key="4">
    <source>
        <dbReference type="ARBA" id="ARBA00023002"/>
    </source>
</evidence>
<dbReference type="RefSeq" id="WP_039313207.1">
    <property type="nucleotide sequence ID" value="NZ_CP006905.1"/>
</dbReference>
<evidence type="ECO:0000256" key="5">
    <source>
        <dbReference type="PIRSR" id="PIRSR000349-1"/>
    </source>
</evidence>
<feature type="domain" description="Manganese/iron superoxide dismutase C-terminal" evidence="8">
    <location>
        <begin position="100"/>
        <end position="201"/>
    </location>
</feature>
<dbReference type="EMBL" id="CP006905">
    <property type="protein sequence ID" value="AIY83940.1"/>
    <property type="molecule type" value="Genomic_DNA"/>
</dbReference>
<accession>A0A0A7FYD5</accession>
<name>A0A0A7FYD5_9CLOT</name>
<evidence type="ECO:0000313" key="10">
    <source>
        <dbReference type="Proteomes" id="UP000030635"/>
    </source>
</evidence>
<dbReference type="SUPFAM" id="SSF46609">
    <property type="entry name" value="Fe,Mn superoxide dismutase (SOD), N-terminal domain"/>
    <property type="match status" value="1"/>
</dbReference>
<dbReference type="Proteomes" id="UP000030635">
    <property type="component" value="Chromosome"/>
</dbReference>
<reference evidence="9 10" key="1">
    <citation type="journal article" date="2015" name="Infect. Genet. Evol.">
        <title>Genomic sequences of six botulinum neurotoxin-producing strains representing three clostridial species illustrate the mobility and diversity of botulinum neurotoxin genes.</title>
        <authorList>
            <person name="Smith T.J."/>
            <person name="Hill K.K."/>
            <person name="Xie G."/>
            <person name="Foley B.T."/>
            <person name="Williamson C.H."/>
            <person name="Foster J.T."/>
            <person name="Johnson S.L."/>
            <person name="Chertkov O."/>
            <person name="Teshima H."/>
            <person name="Gibbons H.S."/>
            <person name="Johnsky L.A."/>
            <person name="Karavis M.A."/>
            <person name="Smith L.A."/>
        </authorList>
    </citation>
    <scope>NUCLEOTIDE SEQUENCE [LARGE SCALE GENOMIC DNA]</scope>
    <source>
        <strain evidence="9">Sullivan</strain>
    </source>
</reference>
<keyword evidence="10" id="KW-1185">Reference proteome</keyword>
<proteinExistence type="inferred from homology"/>
<dbReference type="STRING" id="1561.NPD11_1495"/>
<dbReference type="Pfam" id="PF02777">
    <property type="entry name" value="Sod_Fe_C"/>
    <property type="match status" value="1"/>
</dbReference>
<dbReference type="EC" id="1.15.1.1" evidence="2 6"/>
<dbReference type="PANTHER" id="PTHR43595">
    <property type="entry name" value="37S RIBOSOMAL PROTEIN S26, MITOCHONDRIAL"/>
    <property type="match status" value="1"/>
</dbReference>
<gene>
    <name evidence="9" type="primary">sodA</name>
    <name evidence="9" type="ORF">U729_1503</name>
</gene>
<dbReference type="Gene3D" id="1.10.287.990">
    <property type="entry name" value="Fe,Mn superoxide dismutase (SOD) domain"/>
    <property type="match status" value="1"/>
</dbReference>
<dbReference type="GO" id="GO:0046872">
    <property type="term" value="F:metal ion binding"/>
    <property type="evidence" value="ECO:0007669"/>
    <property type="project" value="UniProtKB-KW"/>
</dbReference>
<comment type="similarity">
    <text evidence="1 6">Belongs to the iron/manganese superoxide dismutase family.</text>
</comment>